<dbReference type="EMBL" id="AMQQ01000005">
    <property type="protein sequence ID" value="EKJ97009.1"/>
    <property type="molecule type" value="Genomic_DNA"/>
</dbReference>
<evidence type="ECO:0000313" key="8">
    <source>
        <dbReference type="Proteomes" id="UP000017668"/>
    </source>
</evidence>
<dbReference type="Proteomes" id="UP000017668">
    <property type="component" value="Unassembled WGS sequence"/>
</dbReference>
<keyword evidence="5" id="KW-0574">Periplasm</keyword>
<dbReference type="PANTHER" id="PTHR43649:SF34">
    <property type="entry name" value="ABC TRANSPORTER PERIPLASMIC-BINDING PROTEIN YCJN-RELATED"/>
    <property type="match status" value="1"/>
</dbReference>
<keyword evidence="4" id="KW-0732">Signal</keyword>
<evidence type="ECO:0000256" key="3">
    <source>
        <dbReference type="ARBA" id="ARBA00022448"/>
    </source>
</evidence>
<evidence type="ECO:0000256" key="2">
    <source>
        <dbReference type="ARBA" id="ARBA00008520"/>
    </source>
</evidence>
<sequence length="645" mass="70554">MTHSLLNPTRRAFLAGTAALGGSAVLGIRPASAAVNWKKHAGTTLEVNLVKSPRSETLIKYLGEFEELTGIKVNAEATPEQQQRQKVVIELSSGKPSFDVVHLSYHVQKRQFEKGKWLADISGFLKDPSLTDPSLVEKDFAEAGMLFAKDSDGVLRSLPFSVDYWIVYWNKELFEAKGLKYPETFEELVTAAEKITDPATNTYGFVARGLKNANTPVWTSLMLGYGAKPIVDGKVNTESKEAVEAAKLYQRLMTKAAPPGVSGFNWAEAQSAFLQGKIGMWFDGVGFAPPIENPEKSRVVGKVGYGVMPKGPAAQAAGTFGDGLGVVEASSKKEAAYLFCQWAISHEMGARLLQAGAGVPFRQSILEDQKVREGVKMPAAWLDAVVGSGKVSQLALPVIIPVTEFRDIYGVGLTNMIGGATRRRNSRRQRNSSHPFWRVARDNGLREHRKHQDRRQSQRREQAGKACSQLLAFRHTGTGRHFGGYRFSVGLHPLDERASLDARAGAELYRFRELRKARKRRQVLGIALAHARLYRAVGCCPAVSRNFGGAGFRCAVSAARFSARRFRDADDGDPGRHRAGLDDDVSSAARRPELSPVLHTHRPAGMDLQSVNGHSVAGPCGNLAMDAARHADRARWVGGRSTRTL</sequence>
<dbReference type="PROSITE" id="PS51318">
    <property type="entry name" value="TAT"/>
    <property type="match status" value="1"/>
</dbReference>
<evidence type="ECO:0000256" key="4">
    <source>
        <dbReference type="ARBA" id="ARBA00022729"/>
    </source>
</evidence>
<proteinExistence type="inferred from homology"/>
<dbReference type="Pfam" id="PF01547">
    <property type="entry name" value="SBP_bac_1"/>
    <property type="match status" value="1"/>
</dbReference>
<dbReference type="Gene3D" id="3.40.190.10">
    <property type="entry name" value="Periplasmic binding protein-like II"/>
    <property type="match status" value="2"/>
</dbReference>
<evidence type="ECO:0000256" key="6">
    <source>
        <dbReference type="SAM" id="MobiDB-lite"/>
    </source>
</evidence>
<keyword evidence="3" id="KW-0813">Transport</keyword>
<dbReference type="CDD" id="cd13585">
    <property type="entry name" value="PBP2_TMBP_like"/>
    <property type="match status" value="1"/>
</dbReference>
<dbReference type="InterPro" id="IPR006311">
    <property type="entry name" value="TAT_signal"/>
</dbReference>
<dbReference type="PANTHER" id="PTHR43649">
    <property type="entry name" value="ARABINOSE-BINDING PROTEIN-RELATED"/>
    <property type="match status" value="1"/>
</dbReference>
<protein>
    <submittedName>
        <fullName evidence="7">Sugar ABC transporter substrate-binding protein</fullName>
    </submittedName>
</protein>
<feature type="region of interest" description="Disordered" evidence="6">
    <location>
        <begin position="442"/>
        <end position="462"/>
    </location>
</feature>
<accession>A0ABN0HQS3</accession>
<dbReference type="InterPro" id="IPR050490">
    <property type="entry name" value="Bact_solute-bd_prot1"/>
</dbReference>
<reference evidence="7 8" key="1">
    <citation type="journal article" date="2013" name="Genome Announc.">
        <title>Genome Sequence of Rhizobium lupini HPC(L) Isolated from Saline Desert Soil, Kutch (Gujarat).</title>
        <authorList>
            <person name="Agarwal L."/>
            <person name="Purohit H.J."/>
        </authorList>
    </citation>
    <scope>NUCLEOTIDE SEQUENCE [LARGE SCALE GENOMIC DNA]</scope>
    <source>
        <strain evidence="8">HPC(L)</strain>
    </source>
</reference>
<name>A0ABN0HQS3_RHILU</name>
<feature type="region of interest" description="Disordered" evidence="6">
    <location>
        <begin position="567"/>
        <end position="586"/>
    </location>
</feature>
<evidence type="ECO:0000313" key="7">
    <source>
        <dbReference type="EMBL" id="EKJ97009.1"/>
    </source>
</evidence>
<comment type="caution">
    <text evidence="7">The sequence shown here is derived from an EMBL/GenBank/DDBJ whole genome shotgun (WGS) entry which is preliminary data.</text>
</comment>
<dbReference type="SUPFAM" id="SSF53850">
    <property type="entry name" value="Periplasmic binding protein-like II"/>
    <property type="match status" value="1"/>
</dbReference>
<comment type="similarity">
    <text evidence="2">Belongs to the bacterial solute-binding protein 1 family.</text>
</comment>
<comment type="subcellular location">
    <subcellularLocation>
        <location evidence="1">Periplasm</location>
    </subcellularLocation>
</comment>
<keyword evidence="8" id="KW-1185">Reference proteome</keyword>
<evidence type="ECO:0000256" key="5">
    <source>
        <dbReference type="ARBA" id="ARBA00022764"/>
    </source>
</evidence>
<organism evidence="7 8">
    <name type="scientific">Bradyrhizobium lupini HPC(L)</name>
    <dbReference type="NCBI Taxonomy" id="1229491"/>
    <lineage>
        <taxon>Bacteria</taxon>
        <taxon>Pseudomonadati</taxon>
        <taxon>Pseudomonadota</taxon>
        <taxon>Alphaproteobacteria</taxon>
        <taxon>Hyphomicrobiales</taxon>
        <taxon>Nitrobacteraceae</taxon>
        <taxon>Bradyrhizobium</taxon>
    </lineage>
</organism>
<dbReference type="InterPro" id="IPR006059">
    <property type="entry name" value="SBP"/>
</dbReference>
<feature type="compositionally biased region" description="Basic and acidic residues" evidence="6">
    <location>
        <begin position="567"/>
        <end position="581"/>
    </location>
</feature>
<gene>
    <name evidence="7" type="ORF">C241_03641</name>
</gene>
<evidence type="ECO:0000256" key="1">
    <source>
        <dbReference type="ARBA" id="ARBA00004418"/>
    </source>
</evidence>